<reference evidence="1" key="1">
    <citation type="journal article" date="2023" name="Plant Biotechnol. J.">
        <title>Chromosome-level wild Hevea brasiliensis genome provides new tools for genomic-assisted breeding and valuable loci to elevate rubber yield.</title>
        <authorList>
            <person name="Cheng H."/>
            <person name="Song X."/>
            <person name="Hu Y."/>
            <person name="Wu T."/>
            <person name="Yang Q."/>
            <person name="An Z."/>
            <person name="Feng S."/>
            <person name="Deng Z."/>
            <person name="Wu W."/>
            <person name="Zeng X."/>
            <person name="Tu M."/>
            <person name="Wang X."/>
            <person name="Huang H."/>
        </authorList>
    </citation>
    <scope>NUCLEOTIDE SEQUENCE</scope>
    <source>
        <strain evidence="1">MT/VB/25A 57/8</strain>
    </source>
</reference>
<dbReference type="EMBL" id="JARPOI010000002">
    <property type="protein sequence ID" value="KAJ9186778.1"/>
    <property type="molecule type" value="Genomic_DNA"/>
</dbReference>
<evidence type="ECO:0008006" key="3">
    <source>
        <dbReference type="Google" id="ProtNLM"/>
    </source>
</evidence>
<gene>
    <name evidence="1" type="ORF">P3X46_002314</name>
</gene>
<protein>
    <recommendedName>
        <fullName evidence="3">Gag-pol polyprotein</fullName>
    </recommendedName>
</protein>
<comment type="caution">
    <text evidence="1">The sequence shown here is derived from an EMBL/GenBank/DDBJ whole genome shotgun (WGS) entry which is preliminary data.</text>
</comment>
<keyword evidence="2" id="KW-1185">Reference proteome</keyword>
<evidence type="ECO:0000313" key="1">
    <source>
        <dbReference type="EMBL" id="KAJ9186778.1"/>
    </source>
</evidence>
<evidence type="ECO:0000313" key="2">
    <source>
        <dbReference type="Proteomes" id="UP001174677"/>
    </source>
</evidence>
<dbReference type="Proteomes" id="UP001174677">
    <property type="component" value="Chromosome 2"/>
</dbReference>
<proteinExistence type="predicted"/>
<name>A0ABQ9N4U4_HEVBR</name>
<sequence length="107" mass="12218">MGTQNPMEGVIREQVPLPSPVTPTVPTQETEANSQNKVKMMDYLKLDAPKYKEGDDPFEYIKAIKMIADELDANDSRAIQIVGFTLKCRKAKEWYKSYVEDRVDSMT</sequence>
<organism evidence="1 2">
    <name type="scientific">Hevea brasiliensis</name>
    <name type="common">Para rubber tree</name>
    <name type="synonym">Siphonia brasiliensis</name>
    <dbReference type="NCBI Taxonomy" id="3981"/>
    <lineage>
        <taxon>Eukaryota</taxon>
        <taxon>Viridiplantae</taxon>
        <taxon>Streptophyta</taxon>
        <taxon>Embryophyta</taxon>
        <taxon>Tracheophyta</taxon>
        <taxon>Spermatophyta</taxon>
        <taxon>Magnoliopsida</taxon>
        <taxon>eudicotyledons</taxon>
        <taxon>Gunneridae</taxon>
        <taxon>Pentapetalae</taxon>
        <taxon>rosids</taxon>
        <taxon>fabids</taxon>
        <taxon>Malpighiales</taxon>
        <taxon>Euphorbiaceae</taxon>
        <taxon>Crotonoideae</taxon>
        <taxon>Micrandreae</taxon>
        <taxon>Hevea</taxon>
    </lineage>
</organism>
<accession>A0ABQ9N4U4</accession>